<dbReference type="GO" id="GO:0032259">
    <property type="term" value="P:methylation"/>
    <property type="evidence" value="ECO:0007669"/>
    <property type="project" value="UniProtKB-KW"/>
</dbReference>
<organism evidence="6 7">
    <name type="scientific">Sulfurimicrobium lacus</name>
    <dbReference type="NCBI Taxonomy" id="2715678"/>
    <lineage>
        <taxon>Bacteria</taxon>
        <taxon>Pseudomonadati</taxon>
        <taxon>Pseudomonadota</taxon>
        <taxon>Betaproteobacteria</taxon>
        <taxon>Nitrosomonadales</taxon>
        <taxon>Sulfuricellaceae</taxon>
        <taxon>Sulfurimicrobium</taxon>
    </lineage>
</organism>
<dbReference type="SUPFAM" id="SSF53335">
    <property type="entry name" value="S-adenosyl-L-methionine-dependent methyltransferases"/>
    <property type="match status" value="1"/>
</dbReference>
<dbReference type="AlphaFoldDB" id="A0A6F8VBI5"/>
<dbReference type="Pfam" id="PF00145">
    <property type="entry name" value="DNA_methylase"/>
    <property type="match status" value="1"/>
</dbReference>
<keyword evidence="7" id="KW-1185">Reference proteome</keyword>
<evidence type="ECO:0000256" key="2">
    <source>
        <dbReference type="ARBA" id="ARBA00022679"/>
    </source>
</evidence>
<dbReference type="KEGG" id="slac:SKTS_19100"/>
<dbReference type="Proteomes" id="UP000502260">
    <property type="component" value="Chromosome"/>
</dbReference>
<reference evidence="7" key="1">
    <citation type="submission" date="2020-03" db="EMBL/GenBank/DDBJ databases">
        <title>Complete genome sequence of sulfur-oxidizing bacterium skT11.</title>
        <authorList>
            <person name="Kanda M."/>
            <person name="Kojima H."/>
            <person name="Fukui M."/>
        </authorList>
    </citation>
    <scope>NUCLEOTIDE SEQUENCE [LARGE SCALE GENOMIC DNA]</scope>
    <source>
        <strain evidence="7">skT11</strain>
    </source>
</reference>
<keyword evidence="3" id="KW-0680">Restriction system</keyword>
<evidence type="ECO:0000256" key="4">
    <source>
        <dbReference type="ARBA" id="ARBA00047422"/>
    </source>
</evidence>
<comment type="catalytic activity">
    <reaction evidence="4">
        <text>a 2'-deoxycytidine in DNA + S-adenosyl-L-methionine = a 5-methyl-2'-deoxycytidine in DNA + S-adenosyl-L-homocysteine + H(+)</text>
        <dbReference type="Rhea" id="RHEA:13681"/>
        <dbReference type="Rhea" id="RHEA-COMP:11369"/>
        <dbReference type="Rhea" id="RHEA-COMP:11370"/>
        <dbReference type="ChEBI" id="CHEBI:15378"/>
        <dbReference type="ChEBI" id="CHEBI:57856"/>
        <dbReference type="ChEBI" id="CHEBI:59789"/>
        <dbReference type="ChEBI" id="CHEBI:85452"/>
        <dbReference type="ChEBI" id="CHEBI:85454"/>
        <dbReference type="EC" id="2.1.1.37"/>
    </reaction>
</comment>
<accession>A0A6F8VBI5</accession>
<evidence type="ECO:0000313" key="6">
    <source>
        <dbReference type="EMBL" id="BCB27024.1"/>
    </source>
</evidence>
<dbReference type="InterPro" id="IPR029063">
    <property type="entry name" value="SAM-dependent_MTases_sf"/>
</dbReference>
<protein>
    <submittedName>
        <fullName evidence="6">Uncharacterized protein</fullName>
    </submittedName>
</protein>
<keyword evidence="2" id="KW-0808">Transferase</keyword>
<gene>
    <name evidence="6" type="ORF">SKTS_19100</name>
</gene>
<dbReference type="RefSeq" id="WP_173063915.1">
    <property type="nucleotide sequence ID" value="NZ_AP022853.1"/>
</dbReference>
<dbReference type="GO" id="GO:0009307">
    <property type="term" value="P:DNA restriction-modification system"/>
    <property type="evidence" value="ECO:0007669"/>
    <property type="project" value="UniProtKB-KW"/>
</dbReference>
<evidence type="ECO:0000313" key="7">
    <source>
        <dbReference type="Proteomes" id="UP000502260"/>
    </source>
</evidence>
<dbReference type="REBASE" id="395761">
    <property type="entry name" value="M.NbaT11ORF19100P"/>
</dbReference>
<dbReference type="Gene3D" id="3.40.50.150">
    <property type="entry name" value="Vaccinia Virus protein VP39"/>
    <property type="match status" value="1"/>
</dbReference>
<dbReference type="EMBL" id="AP022853">
    <property type="protein sequence ID" value="BCB27024.1"/>
    <property type="molecule type" value="Genomic_DNA"/>
</dbReference>
<evidence type="ECO:0000256" key="1">
    <source>
        <dbReference type="ARBA" id="ARBA00022603"/>
    </source>
</evidence>
<evidence type="ECO:0000256" key="3">
    <source>
        <dbReference type="ARBA" id="ARBA00022747"/>
    </source>
</evidence>
<dbReference type="InterPro" id="IPR001525">
    <property type="entry name" value="C5_MeTfrase"/>
</dbReference>
<feature type="region of interest" description="Disordered" evidence="5">
    <location>
        <begin position="195"/>
        <end position="258"/>
    </location>
</feature>
<keyword evidence="1" id="KW-0489">Methyltransferase</keyword>
<proteinExistence type="predicted"/>
<name>A0A6F8VBI5_9PROT</name>
<dbReference type="GO" id="GO:0003886">
    <property type="term" value="F:DNA (cytosine-5-)-methyltransferase activity"/>
    <property type="evidence" value="ECO:0007669"/>
    <property type="project" value="UniProtKB-EC"/>
</dbReference>
<evidence type="ECO:0000256" key="5">
    <source>
        <dbReference type="SAM" id="MobiDB-lite"/>
    </source>
</evidence>
<sequence length="325" mass="35176">MNAYYNEIDPYAAQWLRNLIAAGHIAPGEVDERSILDVRPDDLREFTQCHFFAGVGVWNHALRLAGWPDDKPVWTGSCPCQPFSVAGAGGGFNDERHLWPYWHFLIEQCRPPVVFGEQVEAAIRHGWLDLVQADMEGIGYAFAAAGVPAAGVGAPHIRQRLWFVADAIDGAGQRSEPRAVERVVSKSLGEVHAGKLAHHDGERQQQVAGQGFRTDTEHDAQPHGGTGRLGDDDHEGLEGLAGHGDGEQGRPQPTGSITTAGAVNGFWANADWLPCRDGKWRPVEPGTFPLAHGAPARVGRLRAYGNAIVAQVAAEIVSAYLECRP</sequence>